<dbReference type="AlphaFoldDB" id="A0A834IUY6"/>
<evidence type="ECO:0000256" key="1">
    <source>
        <dbReference type="SAM" id="MobiDB-lite"/>
    </source>
</evidence>
<keyword evidence="3" id="KW-1185">Reference proteome</keyword>
<name>A0A834IUY6_RHYFE</name>
<feature type="compositionally biased region" description="Polar residues" evidence="1">
    <location>
        <begin position="51"/>
        <end position="61"/>
    </location>
</feature>
<organism evidence="2 3">
    <name type="scientific">Rhynchophorus ferrugineus</name>
    <name type="common">Red palm weevil</name>
    <name type="synonym">Curculio ferrugineus</name>
    <dbReference type="NCBI Taxonomy" id="354439"/>
    <lineage>
        <taxon>Eukaryota</taxon>
        <taxon>Metazoa</taxon>
        <taxon>Ecdysozoa</taxon>
        <taxon>Arthropoda</taxon>
        <taxon>Hexapoda</taxon>
        <taxon>Insecta</taxon>
        <taxon>Pterygota</taxon>
        <taxon>Neoptera</taxon>
        <taxon>Endopterygota</taxon>
        <taxon>Coleoptera</taxon>
        <taxon>Polyphaga</taxon>
        <taxon>Cucujiformia</taxon>
        <taxon>Curculionidae</taxon>
        <taxon>Dryophthorinae</taxon>
        <taxon>Rhynchophorus</taxon>
    </lineage>
</organism>
<dbReference type="EMBL" id="JAACXV010000024">
    <property type="protein sequence ID" value="KAF7286536.1"/>
    <property type="molecule type" value="Genomic_DNA"/>
</dbReference>
<evidence type="ECO:0000313" key="3">
    <source>
        <dbReference type="Proteomes" id="UP000625711"/>
    </source>
</evidence>
<evidence type="ECO:0000313" key="2">
    <source>
        <dbReference type="EMBL" id="KAF7286536.1"/>
    </source>
</evidence>
<reference evidence="2" key="1">
    <citation type="submission" date="2020-08" db="EMBL/GenBank/DDBJ databases">
        <title>Genome sequencing and assembly of the red palm weevil Rhynchophorus ferrugineus.</title>
        <authorList>
            <person name="Dias G.B."/>
            <person name="Bergman C.M."/>
            <person name="Manee M."/>
        </authorList>
    </citation>
    <scope>NUCLEOTIDE SEQUENCE</scope>
    <source>
        <strain evidence="2">AA-2017</strain>
        <tissue evidence="2">Whole larva</tissue>
    </source>
</reference>
<gene>
    <name evidence="2" type="ORF">GWI33_004939</name>
</gene>
<sequence>MNPSRHFPIRAAESDRGIIGFTKTPYGLSVNGEAKGSGPGPFGRRFLSAAVNSQRDNQKCSSARRRRPPRPDRVHSPPRESPSAADRRAVTALQLSSSRIVENSGRCRFVLLYL</sequence>
<proteinExistence type="predicted"/>
<comment type="caution">
    <text evidence="2">The sequence shown here is derived from an EMBL/GenBank/DDBJ whole genome shotgun (WGS) entry which is preliminary data.</text>
</comment>
<dbReference type="Proteomes" id="UP000625711">
    <property type="component" value="Unassembled WGS sequence"/>
</dbReference>
<feature type="region of interest" description="Disordered" evidence="1">
    <location>
        <begin position="51"/>
        <end position="90"/>
    </location>
</feature>
<accession>A0A834IUY6</accession>
<protein>
    <submittedName>
        <fullName evidence="2">Uncharacterized protein</fullName>
    </submittedName>
</protein>
<feature type="compositionally biased region" description="Basic and acidic residues" evidence="1">
    <location>
        <begin position="69"/>
        <end position="78"/>
    </location>
</feature>